<name>A0A7K5DE16_9TYRA</name>
<keyword evidence="10" id="KW-1185">Reference proteome</keyword>
<reference evidence="9 10" key="1">
    <citation type="submission" date="2019-09" db="EMBL/GenBank/DDBJ databases">
        <title>Bird 10,000 Genomes (B10K) Project - Family phase.</title>
        <authorList>
            <person name="Zhang G."/>
        </authorList>
    </citation>
    <scope>NUCLEOTIDE SEQUENCE [LARGE SCALE GENOMIC DNA]</scope>
    <source>
        <strain evidence="9">B10K-DU-001-72</strain>
        <tissue evidence="9">Muscle</tissue>
    </source>
</reference>
<evidence type="ECO:0000256" key="3">
    <source>
        <dbReference type="ARBA" id="ARBA00022771"/>
    </source>
</evidence>
<proteinExistence type="predicted"/>
<dbReference type="PANTHER" id="PTHR14003">
    <property type="entry name" value="TRANSCRIPTIONAL REPRESSOR PROTEIN YY"/>
    <property type="match status" value="1"/>
</dbReference>
<evidence type="ECO:0000256" key="4">
    <source>
        <dbReference type="ARBA" id="ARBA00022833"/>
    </source>
</evidence>
<feature type="non-terminal residue" evidence="9">
    <location>
        <position position="1"/>
    </location>
</feature>
<accession>A0A7K5DE16</accession>
<dbReference type="PANTHER" id="PTHR14003:SF23">
    <property type="entry name" value="ZINC FINGER PROTEIN 143"/>
    <property type="match status" value="1"/>
</dbReference>
<dbReference type="GO" id="GO:0031519">
    <property type="term" value="C:PcG protein complex"/>
    <property type="evidence" value="ECO:0007669"/>
    <property type="project" value="TreeGrafter"/>
</dbReference>
<evidence type="ECO:0000313" key="9">
    <source>
        <dbReference type="EMBL" id="NWS18570.1"/>
    </source>
</evidence>
<evidence type="ECO:0000256" key="7">
    <source>
        <dbReference type="SAM" id="MobiDB-lite"/>
    </source>
</evidence>
<feature type="domain" description="C2H2-type" evidence="8">
    <location>
        <begin position="37"/>
        <end position="64"/>
    </location>
</feature>
<sequence length="69" mass="7462">SHRRKAKRPGRAAAPGAPGAAAVPEPGREGPPRERPFGCADCGKSFPWASHLERHRRVHTGERPFGCPE</sequence>
<dbReference type="SMART" id="SM00355">
    <property type="entry name" value="ZnF_C2H2"/>
    <property type="match status" value="1"/>
</dbReference>
<evidence type="ECO:0000256" key="2">
    <source>
        <dbReference type="ARBA" id="ARBA00022737"/>
    </source>
</evidence>
<feature type="compositionally biased region" description="Low complexity" evidence="7">
    <location>
        <begin position="11"/>
        <end position="25"/>
    </location>
</feature>
<dbReference type="GO" id="GO:0008270">
    <property type="term" value="F:zinc ion binding"/>
    <property type="evidence" value="ECO:0007669"/>
    <property type="project" value="UniProtKB-KW"/>
</dbReference>
<keyword evidence="5" id="KW-0539">Nucleus</keyword>
<keyword evidence="1" id="KW-0479">Metal-binding</keyword>
<dbReference type="GO" id="GO:0005667">
    <property type="term" value="C:transcription regulator complex"/>
    <property type="evidence" value="ECO:0007669"/>
    <property type="project" value="TreeGrafter"/>
</dbReference>
<gene>
    <name evidence="9" type="primary">Ckr1_0</name>
    <name evidence="9" type="ORF">PACMIN_R15298</name>
</gene>
<dbReference type="InterPro" id="IPR036236">
    <property type="entry name" value="Znf_C2H2_sf"/>
</dbReference>
<dbReference type="InterPro" id="IPR013087">
    <property type="entry name" value="Znf_C2H2_type"/>
</dbReference>
<keyword evidence="3 6" id="KW-0863">Zinc-finger</keyword>
<dbReference type="SUPFAM" id="SSF57667">
    <property type="entry name" value="beta-beta-alpha zinc fingers"/>
    <property type="match status" value="1"/>
</dbReference>
<comment type="caution">
    <text evidence="9">The sequence shown here is derived from an EMBL/GenBank/DDBJ whole genome shotgun (WGS) entry which is preliminary data.</text>
</comment>
<protein>
    <submittedName>
        <fullName evidence="9">CKR1 protein</fullName>
    </submittedName>
</protein>
<dbReference type="EMBL" id="VYXB01006996">
    <property type="protein sequence ID" value="NWS18570.1"/>
    <property type="molecule type" value="Genomic_DNA"/>
</dbReference>
<feature type="region of interest" description="Disordered" evidence="7">
    <location>
        <begin position="1"/>
        <end position="38"/>
    </location>
</feature>
<evidence type="ECO:0000256" key="6">
    <source>
        <dbReference type="PROSITE-ProRule" id="PRU00042"/>
    </source>
</evidence>
<evidence type="ECO:0000256" key="1">
    <source>
        <dbReference type="ARBA" id="ARBA00022723"/>
    </source>
</evidence>
<dbReference type="PROSITE" id="PS50157">
    <property type="entry name" value="ZINC_FINGER_C2H2_2"/>
    <property type="match status" value="1"/>
</dbReference>
<dbReference type="GO" id="GO:0000785">
    <property type="term" value="C:chromatin"/>
    <property type="evidence" value="ECO:0007669"/>
    <property type="project" value="TreeGrafter"/>
</dbReference>
<dbReference type="AlphaFoldDB" id="A0A7K5DE16"/>
<keyword evidence="2" id="KW-0677">Repeat</keyword>
<evidence type="ECO:0000256" key="5">
    <source>
        <dbReference type="ARBA" id="ARBA00023242"/>
    </source>
</evidence>
<dbReference type="GO" id="GO:0000981">
    <property type="term" value="F:DNA-binding transcription factor activity, RNA polymerase II-specific"/>
    <property type="evidence" value="ECO:0007669"/>
    <property type="project" value="TreeGrafter"/>
</dbReference>
<dbReference type="FunFam" id="3.30.160.60:FF:002959">
    <property type="match status" value="1"/>
</dbReference>
<evidence type="ECO:0000313" key="10">
    <source>
        <dbReference type="Proteomes" id="UP000525089"/>
    </source>
</evidence>
<feature type="compositionally biased region" description="Basic and acidic residues" evidence="7">
    <location>
        <begin position="26"/>
        <end position="36"/>
    </location>
</feature>
<feature type="non-terminal residue" evidence="9">
    <location>
        <position position="69"/>
    </location>
</feature>
<evidence type="ECO:0000259" key="8">
    <source>
        <dbReference type="PROSITE" id="PS50157"/>
    </source>
</evidence>
<organism evidence="9 10">
    <name type="scientific">Pachyramphus minor</name>
    <dbReference type="NCBI Taxonomy" id="369605"/>
    <lineage>
        <taxon>Eukaryota</taxon>
        <taxon>Metazoa</taxon>
        <taxon>Chordata</taxon>
        <taxon>Craniata</taxon>
        <taxon>Vertebrata</taxon>
        <taxon>Euteleostomi</taxon>
        <taxon>Archelosauria</taxon>
        <taxon>Archosauria</taxon>
        <taxon>Dinosauria</taxon>
        <taxon>Saurischia</taxon>
        <taxon>Theropoda</taxon>
        <taxon>Coelurosauria</taxon>
        <taxon>Aves</taxon>
        <taxon>Neognathae</taxon>
        <taxon>Neoaves</taxon>
        <taxon>Telluraves</taxon>
        <taxon>Australaves</taxon>
        <taxon>Passeriformes</taxon>
        <taxon>Tyrannidae</taxon>
        <taxon>Pachyramphus</taxon>
    </lineage>
</organism>
<dbReference type="Gene3D" id="3.30.160.60">
    <property type="entry name" value="Classic Zinc Finger"/>
    <property type="match status" value="1"/>
</dbReference>
<dbReference type="Proteomes" id="UP000525089">
    <property type="component" value="Unassembled WGS sequence"/>
</dbReference>
<feature type="compositionally biased region" description="Basic residues" evidence="7">
    <location>
        <begin position="1"/>
        <end position="10"/>
    </location>
</feature>
<dbReference type="GO" id="GO:0000978">
    <property type="term" value="F:RNA polymerase II cis-regulatory region sequence-specific DNA binding"/>
    <property type="evidence" value="ECO:0007669"/>
    <property type="project" value="TreeGrafter"/>
</dbReference>
<keyword evidence="4" id="KW-0862">Zinc</keyword>
<dbReference type="PROSITE" id="PS00028">
    <property type="entry name" value="ZINC_FINGER_C2H2_1"/>
    <property type="match status" value="1"/>
</dbReference>